<feature type="compositionally biased region" description="Pro residues" evidence="1">
    <location>
        <begin position="111"/>
        <end position="125"/>
    </location>
</feature>
<evidence type="ECO:0000256" key="2">
    <source>
        <dbReference type="SAM" id="SignalP"/>
    </source>
</evidence>
<feature type="chain" id="PRO_5027076640" description="Lipoprotein" evidence="2">
    <location>
        <begin position="31"/>
        <end position="125"/>
    </location>
</feature>
<keyword evidence="4" id="KW-1185">Reference proteome</keyword>
<dbReference type="AlphaFoldDB" id="A0A6J5EYX5"/>
<dbReference type="EMBL" id="CADIKF010000072">
    <property type="protein sequence ID" value="CAB3770647.1"/>
    <property type="molecule type" value="Genomic_DNA"/>
</dbReference>
<evidence type="ECO:0008006" key="5">
    <source>
        <dbReference type="Google" id="ProtNLM"/>
    </source>
</evidence>
<keyword evidence="2" id="KW-0732">Signal</keyword>
<feature type="region of interest" description="Disordered" evidence="1">
    <location>
        <begin position="91"/>
        <end position="125"/>
    </location>
</feature>
<organism evidence="3 4">
    <name type="scientific">Paraburkholderia solisilvae</name>
    <dbReference type="NCBI Taxonomy" id="624376"/>
    <lineage>
        <taxon>Bacteria</taxon>
        <taxon>Pseudomonadati</taxon>
        <taxon>Pseudomonadota</taxon>
        <taxon>Betaproteobacteria</taxon>
        <taxon>Burkholderiales</taxon>
        <taxon>Burkholderiaceae</taxon>
        <taxon>Paraburkholderia</taxon>
    </lineage>
</organism>
<proteinExistence type="predicted"/>
<dbReference type="RefSeq" id="WP_175114965.1">
    <property type="nucleotide sequence ID" value="NZ_CADIKF010000072.1"/>
</dbReference>
<dbReference type="Proteomes" id="UP000494329">
    <property type="component" value="Unassembled WGS sequence"/>
</dbReference>
<protein>
    <recommendedName>
        <fullName evidence="5">Lipoprotein</fullName>
    </recommendedName>
</protein>
<sequence>MFKVRSTRFTTAAAASVLVASVFAVSTAFAAGGQPLILDTQHGINDGQSGIVLQNAPLSSQPIVQAAPPAQPEQLAPSPYNSSTPIYVAPYINLPTNGGNGGQPPHSGGPHPQPPRPAPQPRPPQ</sequence>
<reference evidence="3 4" key="1">
    <citation type="submission" date="2020-04" db="EMBL/GenBank/DDBJ databases">
        <authorList>
            <person name="De Canck E."/>
        </authorList>
    </citation>
    <scope>NUCLEOTIDE SEQUENCE [LARGE SCALE GENOMIC DNA]</scope>
    <source>
        <strain evidence="3 4">LMG 29739</strain>
    </source>
</reference>
<evidence type="ECO:0000313" key="3">
    <source>
        <dbReference type="EMBL" id="CAB3770647.1"/>
    </source>
</evidence>
<gene>
    <name evidence="3" type="ORF">LMG29739_05839</name>
</gene>
<accession>A0A6J5EYX5</accession>
<evidence type="ECO:0000256" key="1">
    <source>
        <dbReference type="SAM" id="MobiDB-lite"/>
    </source>
</evidence>
<name>A0A6J5EYX5_9BURK</name>
<feature type="signal peptide" evidence="2">
    <location>
        <begin position="1"/>
        <end position="30"/>
    </location>
</feature>
<evidence type="ECO:0000313" key="4">
    <source>
        <dbReference type="Proteomes" id="UP000494329"/>
    </source>
</evidence>